<protein>
    <submittedName>
        <fullName evidence="2">Uncharacterized protein</fullName>
    </submittedName>
</protein>
<dbReference type="Proteomes" id="UP000477386">
    <property type="component" value="Unassembled WGS sequence"/>
</dbReference>
<proteinExistence type="predicted"/>
<evidence type="ECO:0000313" key="2">
    <source>
        <dbReference type="EMBL" id="NEU70024.1"/>
    </source>
</evidence>
<evidence type="ECO:0000256" key="1">
    <source>
        <dbReference type="SAM" id="MobiDB-lite"/>
    </source>
</evidence>
<reference evidence="2 3" key="1">
    <citation type="submission" date="2020-02" db="EMBL/GenBank/DDBJ databases">
        <title>Draft genome sequence of two Spirosoma agri KCTC 52727 and Spirosoma terrae KCTC 52035.</title>
        <authorList>
            <person name="Rojas J."/>
            <person name="Ambika Manirajan B."/>
            <person name="Ratering S."/>
            <person name="Suarez C."/>
            <person name="Schnell S."/>
        </authorList>
    </citation>
    <scope>NUCLEOTIDE SEQUENCE [LARGE SCALE GENOMIC DNA]</scope>
    <source>
        <strain evidence="2 3">KCTC 52727</strain>
    </source>
</reference>
<dbReference type="AlphaFoldDB" id="A0A6M0IPR9"/>
<keyword evidence="3" id="KW-1185">Reference proteome</keyword>
<feature type="region of interest" description="Disordered" evidence="1">
    <location>
        <begin position="1"/>
        <end position="20"/>
    </location>
</feature>
<gene>
    <name evidence="2" type="ORF">GK091_24300</name>
</gene>
<comment type="caution">
    <text evidence="2">The sequence shown here is derived from an EMBL/GenBank/DDBJ whole genome shotgun (WGS) entry which is preliminary data.</text>
</comment>
<dbReference type="EMBL" id="JAAGNZ010000003">
    <property type="protein sequence ID" value="NEU70024.1"/>
    <property type="molecule type" value="Genomic_DNA"/>
</dbReference>
<dbReference type="RefSeq" id="WP_164043127.1">
    <property type="nucleotide sequence ID" value="NZ_JAAGNZ010000003.1"/>
</dbReference>
<organism evidence="2 3">
    <name type="scientific">Spirosoma agri</name>
    <dbReference type="NCBI Taxonomy" id="1987381"/>
    <lineage>
        <taxon>Bacteria</taxon>
        <taxon>Pseudomonadati</taxon>
        <taxon>Bacteroidota</taxon>
        <taxon>Cytophagia</taxon>
        <taxon>Cytophagales</taxon>
        <taxon>Cytophagaceae</taxon>
        <taxon>Spirosoma</taxon>
    </lineage>
</organism>
<accession>A0A6M0IPR9</accession>
<sequence length="82" mass="9040">MQPAQNLPNSLVKPARSPDSFSLPQSFKALLARYKARTYKTYIDQICAIGDKDWPAFPTGGDPVRTRNEIDCHSAITGTTSL</sequence>
<evidence type="ECO:0000313" key="3">
    <source>
        <dbReference type="Proteomes" id="UP000477386"/>
    </source>
</evidence>
<name>A0A6M0IPR9_9BACT</name>